<dbReference type="PANTHER" id="PTHR24023">
    <property type="entry name" value="COLLAGEN ALPHA"/>
    <property type="match status" value="1"/>
</dbReference>
<feature type="compositionally biased region" description="Basic and acidic residues" evidence="1">
    <location>
        <begin position="89"/>
        <end position="98"/>
    </location>
</feature>
<dbReference type="NCBIfam" id="TIGR03721">
    <property type="entry name" value="exospore_TM"/>
    <property type="match status" value="1"/>
</dbReference>
<evidence type="ECO:0000313" key="3">
    <source>
        <dbReference type="Proteomes" id="UP000289600"/>
    </source>
</evidence>
<dbReference type="Proteomes" id="UP000289600">
    <property type="component" value="Segment"/>
</dbReference>
<dbReference type="EMBL" id="MG807320">
    <property type="protein sequence ID" value="AVL94510.1"/>
    <property type="molecule type" value="Genomic_DNA"/>
</dbReference>
<dbReference type="GO" id="GO:0030020">
    <property type="term" value="F:extracellular matrix structural constituent conferring tensile strength"/>
    <property type="evidence" value="ECO:0007669"/>
    <property type="project" value="TreeGrafter"/>
</dbReference>
<dbReference type="PANTHER" id="PTHR24023:SF1082">
    <property type="entry name" value="COLLAGEN TRIPLE HELIX REPEAT"/>
    <property type="match status" value="1"/>
</dbReference>
<organism evidence="2 3">
    <name type="scientific">Moumouvirus australiensis</name>
    <dbReference type="NCBI Taxonomy" id="2109587"/>
    <lineage>
        <taxon>Viruses</taxon>
        <taxon>Varidnaviria</taxon>
        <taxon>Bamfordvirae</taxon>
        <taxon>Nucleocytoviricota</taxon>
        <taxon>Megaviricetes</taxon>
        <taxon>Imitervirales</taxon>
        <taxon>Mimiviridae</taxon>
        <taxon>Megamimivirinae</taxon>
        <taxon>Moumouvirus</taxon>
        <taxon>Moumouvirus australiense</taxon>
    </lineage>
</organism>
<feature type="compositionally biased region" description="Basic and acidic residues" evidence="1">
    <location>
        <begin position="148"/>
        <end position="157"/>
    </location>
</feature>
<accession>A0A2P1EKV7</accession>
<proteinExistence type="predicted"/>
<keyword evidence="2" id="KW-0176">Collagen</keyword>
<reference evidence="3" key="1">
    <citation type="submission" date="2018-01" db="EMBL/GenBank/DDBJ databases">
        <title>Testimony of 'menage a trois' revealed by the proteome of Megavirus virophage.</title>
        <authorList>
            <person name="Jeudy S."/>
            <person name="Bertaux L."/>
            <person name="Alempic J.-M."/>
            <person name="Lartigue A."/>
            <person name="Legendre M."/>
            <person name="Philippe N."/>
            <person name="Beucher L."/>
            <person name="Biondi E."/>
            <person name="Juul S."/>
            <person name="Turner D."/>
            <person name="Coute Y."/>
            <person name="Claverie J.-M."/>
            <person name="Abergel C."/>
        </authorList>
    </citation>
    <scope>NUCLEOTIDE SEQUENCE [LARGE SCALE GENOMIC DNA]</scope>
</reference>
<dbReference type="GO" id="GO:0031012">
    <property type="term" value="C:extracellular matrix"/>
    <property type="evidence" value="ECO:0007669"/>
    <property type="project" value="TreeGrafter"/>
</dbReference>
<dbReference type="GO" id="GO:0005615">
    <property type="term" value="C:extracellular space"/>
    <property type="evidence" value="ECO:0007669"/>
    <property type="project" value="TreeGrafter"/>
</dbReference>
<dbReference type="InterPro" id="IPR050149">
    <property type="entry name" value="Collagen_superfamily"/>
</dbReference>
<dbReference type="InterPro" id="IPR021210">
    <property type="entry name" value="Exosporium_BclB"/>
</dbReference>
<evidence type="ECO:0000256" key="1">
    <source>
        <dbReference type="SAM" id="MobiDB-lite"/>
    </source>
</evidence>
<gene>
    <name evidence="2" type="ORF">mc_124</name>
</gene>
<evidence type="ECO:0000313" key="2">
    <source>
        <dbReference type="EMBL" id="AVL94510.1"/>
    </source>
</evidence>
<dbReference type="GO" id="GO:0030198">
    <property type="term" value="P:extracellular matrix organization"/>
    <property type="evidence" value="ECO:0007669"/>
    <property type="project" value="TreeGrafter"/>
</dbReference>
<name>A0A2P1EKV7_9VIRU</name>
<feature type="region of interest" description="Disordered" evidence="1">
    <location>
        <begin position="41"/>
        <end position="60"/>
    </location>
</feature>
<keyword evidence="3" id="KW-1185">Reference proteome</keyword>
<protein>
    <submittedName>
        <fullName evidence="2">Collagen repeat protein</fullName>
    </submittedName>
</protein>
<feature type="region of interest" description="Disordered" evidence="1">
    <location>
        <begin position="87"/>
        <end position="108"/>
    </location>
</feature>
<feature type="region of interest" description="Disordered" evidence="1">
    <location>
        <begin position="146"/>
        <end position="190"/>
    </location>
</feature>
<sequence length="864" mass="89339">MYNTRPNVLRSNRRRNIDATKGNTDNNNFYFVGPQGLKGEAGSRIFTESGSPPPNLGRNGDVYIDNTSGGLYNKINNFWILQSSVLGNDGDKGDKGERGSNILTGTGLPRNIIGNNGDIYIDNSTGAVYRKINNVWVFQFNTIGTNGDKGDKGDKGDPNGPQGDKGEKGDKGNTGSQIITGPGIPDPGLGNNGDIYIDTSTGDLYVKINNTWVLQSNIDGDKGDKGDIGSQIITGNQPPTDNIGNDGDIYIDNSTGDLYIKVDNVWVLQSNIDGDKGDKGDIGSQIITGTGVPSPTLGNNGDIYIDNSTNDIYQKIGDTWVLQSNLTGTKGDKGDKGDIGSQIFTGVGIPSPVLGVDGDIYLDDLTGDLYRKIGGVWVLQTNLTGPQGDKGDKGDKGDIGSQIFTGAGIPAPALGVDGDVYLDDLTGDLYQKLGGVWILQTNLTGTKGDKGDIGSQIITGAGVPAPALGVDGDVYLNNLTGDLYRKIAGIWVLQTNLTGPQGDKGDKGDKGDIGSQIFTGAGIPAPALGVDGDVYLDDLTGDLYQKLGGVWVLQTNLTGDKGDKGDIGSQIITGAGVPAPALGVDGDVYLNNLTGDLYRKIAGIWVLQTNLTGPQGDKGDKGDIGSQIITGAGVPAPALGVDGDVYLNNLTGDLYSKIAGIWVLQTNLTGPQGDKGDKGDLGTPGTPGLGAIIPYSSGLTPVALATVLGGGISTTGAIYDFGVSVPTVDLVGLNIDFTGILGGVLPNTAWSVPRDATITSIATAFQNTANVDLTIGGSVFIRTQLYRETLALPGVFVPIPGAIVEVALPSALITIGFVVRGITTGLNIPVAAGDRLILFANTRSTAIITVSAIVGYLSSGISLS</sequence>